<feature type="transmembrane region" description="Helical" evidence="6">
    <location>
        <begin position="377"/>
        <end position="393"/>
    </location>
</feature>
<gene>
    <name evidence="7" type="ORF">SAMN05192580_3490</name>
</gene>
<feature type="transmembrane region" description="Helical" evidence="6">
    <location>
        <begin position="153"/>
        <end position="177"/>
    </location>
</feature>
<sequence>MIRRVLAGVGANVFDKLIVAGSQLAMVPVLSSAWGLHLYGLWVLLITVPSFLAVGDFGFATAAGTKMTMARARGDEQAVNHIFQSAWAAVLLSSALLVTAALVLAWTVPAGLFGDAPGLPIREVRLTLSILMIYGIVAVQGSIFFAAFRAAGLFAVGAFWNALIILIESSAVIATVLLGGQPVTAALALLAGRVVGLIGQNLLLRRRVPWLRIGLREGTRAEMMALLPPAGAVMLVPMAQALALQGTSIALGAAAGQAAVPAFTAARTLSRVGLQLCWLVNTPLMPEFSAAVAREDRRGMAAMALTTLLVSTVLLVPYAILFAALGQPAILLWTRGVIHSPQPLVLTMAFVILLGGYWYPVSNLILARNRHGSYSRWYVLLAALSVPLAYLLSRQFGATGAGAAMALLDGAMLIVILRLARRLVVTPQELAAAVPQMVDFGRRLAARVRGVGRRA</sequence>
<dbReference type="Proteomes" id="UP000198824">
    <property type="component" value="Unassembled WGS sequence"/>
</dbReference>
<dbReference type="OrthoDB" id="7011692at2"/>
<feature type="transmembrane region" description="Helical" evidence="6">
    <location>
        <begin position="126"/>
        <end position="146"/>
    </location>
</feature>
<keyword evidence="4 6" id="KW-1133">Transmembrane helix</keyword>
<evidence type="ECO:0000256" key="5">
    <source>
        <dbReference type="ARBA" id="ARBA00023136"/>
    </source>
</evidence>
<organism evidence="7 8">
    <name type="scientific">Sphingomonas jatrophae</name>
    <dbReference type="NCBI Taxonomy" id="1166337"/>
    <lineage>
        <taxon>Bacteria</taxon>
        <taxon>Pseudomonadati</taxon>
        <taxon>Pseudomonadota</taxon>
        <taxon>Alphaproteobacteria</taxon>
        <taxon>Sphingomonadales</taxon>
        <taxon>Sphingomonadaceae</taxon>
        <taxon>Sphingomonas</taxon>
    </lineage>
</organism>
<dbReference type="PANTHER" id="PTHR30250">
    <property type="entry name" value="PST FAMILY PREDICTED COLANIC ACID TRANSPORTER"/>
    <property type="match status" value="1"/>
</dbReference>
<reference evidence="7 8" key="1">
    <citation type="submission" date="2016-10" db="EMBL/GenBank/DDBJ databases">
        <authorList>
            <person name="de Groot N.N."/>
        </authorList>
    </citation>
    <scope>NUCLEOTIDE SEQUENCE [LARGE SCALE GENOMIC DNA]</scope>
    <source>
        <strain evidence="7 8">S5-249</strain>
    </source>
</reference>
<dbReference type="InterPro" id="IPR050833">
    <property type="entry name" value="Poly_Biosynth_Transport"/>
</dbReference>
<evidence type="ECO:0000256" key="4">
    <source>
        <dbReference type="ARBA" id="ARBA00022989"/>
    </source>
</evidence>
<dbReference type="AlphaFoldDB" id="A0A1I6M5W7"/>
<protein>
    <submittedName>
        <fullName evidence="7">Membrane protein involved in the export of O-antigen and teichoic acid</fullName>
    </submittedName>
</protein>
<dbReference type="EMBL" id="FOZG01000003">
    <property type="protein sequence ID" value="SFS10922.1"/>
    <property type="molecule type" value="Genomic_DNA"/>
</dbReference>
<feature type="transmembrane region" description="Helical" evidence="6">
    <location>
        <begin position="302"/>
        <end position="324"/>
    </location>
</feature>
<keyword evidence="8" id="KW-1185">Reference proteome</keyword>
<dbReference type="GO" id="GO:0005886">
    <property type="term" value="C:plasma membrane"/>
    <property type="evidence" value="ECO:0007669"/>
    <property type="project" value="UniProtKB-SubCell"/>
</dbReference>
<evidence type="ECO:0000256" key="6">
    <source>
        <dbReference type="SAM" id="Phobius"/>
    </source>
</evidence>
<feature type="transmembrane region" description="Helical" evidence="6">
    <location>
        <begin position="183"/>
        <end position="204"/>
    </location>
</feature>
<feature type="transmembrane region" description="Helical" evidence="6">
    <location>
        <begin position="399"/>
        <end position="420"/>
    </location>
</feature>
<dbReference type="STRING" id="1166337.SAMN05192580_3490"/>
<feature type="transmembrane region" description="Helical" evidence="6">
    <location>
        <begin position="344"/>
        <end position="365"/>
    </location>
</feature>
<dbReference type="RefSeq" id="WP_093316456.1">
    <property type="nucleotide sequence ID" value="NZ_FOZG01000003.1"/>
</dbReference>
<keyword evidence="2" id="KW-1003">Cell membrane</keyword>
<evidence type="ECO:0000313" key="7">
    <source>
        <dbReference type="EMBL" id="SFS10922.1"/>
    </source>
</evidence>
<evidence type="ECO:0000256" key="2">
    <source>
        <dbReference type="ARBA" id="ARBA00022475"/>
    </source>
</evidence>
<dbReference type="PANTHER" id="PTHR30250:SF26">
    <property type="entry name" value="PSMA PROTEIN"/>
    <property type="match status" value="1"/>
</dbReference>
<proteinExistence type="predicted"/>
<feature type="transmembrane region" description="Helical" evidence="6">
    <location>
        <begin position="39"/>
        <end position="65"/>
    </location>
</feature>
<name>A0A1I6M5W7_9SPHN</name>
<evidence type="ECO:0000256" key="3">
    <source>
        <dbReference type="ARBA" id="ARBA00022692"/>
    </source>
</evidence>
<feature type="transmembrane region" description="Helical" evidence="6">
    <location>
        <begin position="86"/>
        <end position="106"/>
    </location>
</feature>
<keyword evidence="5 6" id="KW-0472">Membrane</keyword>
<keyword evidence="3 6" id="KW-0812">Transmembrane</keyword>
<evidence type="ECO:0000313" key="8">
    <source>
        <dbReference type="Proteomes" id="UP000198824"/>
    </source>
</evidence>
<comment type="subcellular location">
    <subcellularLocation>
        <location evidence="1">Cell membrane</location>
        <topology evidence="1">Multi-pass membrane protein</topology>
    </subcellularLocation>
</comment>
<evidence type="ECO:0000256" key="1">
    <source>
        <dbReference type="ARBA" id="ARBA00004651"/>
    </source>
</evidence>
<accession>A0A1I6M5W7</accession>